<protein>
    <recommendedName>
        <fullName evidence="2">DUF6824 domain-containing protein</fullName>
    </recommendedName>
</protein>
<feature type="region of interest" description="Disordered" evidence="1">
    <location>
        <begin position="131"/>
        <end position="220"/>
    </location>
</feature>
<evidence type="ECO:0000313" key="3">
    <source>
        <dbReference type="EMBL" id="GAX15420.1"/>
    </source>
</evidence>
<evidence type="ECO:0000259" key="2">
    <source>
        <dbReference type="Pfam" id="PF20710"/>
    </source>
</evidence>
<reference evidence="3 4" key="1">
    <citation type="journal article" date="2015" name="Plant Cell">
        <title>Oil accumulation by the oleaginous diatom Fistulifera solaris as revealed by the genome and transcriptome.</title>
        <authorList>
            <person name="Tanaka T."/>
            <person name="Maeda Y."/>
            <person name="Veluchamy A."/>
            <person name="Tanaka M."/>
            <person name="Abida H."/>
            <person name="Marechal E."/>
            <person name="Bowler C."/>
            <person name="Muto M."/>
            <person name="Sunaga Y."/>
            <person name="Tanaka M."/>
            <person name="Yoshino T."/>
            <person name="Taniguchi T."/>
            <person name="Fukuda Y."/>
            <person name="Nemoto M."/>
            <person name="Matsumoto M."/>
            <person name="Wong P.S."/>
            <person name="Aburatani S."/>
            <person name="Fujibuchi W."/>
        </authorList>
    </citation>
    <scope>NUCLEOTIDE SEQUENCE [LARGE SCALE GENOMIC DNA]</scope>
    <source>
        <strain evidence="3 4">JPCC DA0580</strain>
    </source>
</reference>
<sequence length="380" mass="42602">MPRPLLRNKKKEIEENADLQTFPIADLTCHDIMLGRGNAVAHSEGNVCYRAIIWQYREIYVASARDKKQEIAQQVIDQVYALDPPGRFLEYISDDMCREVPHARILEKCCQSLREKKYKKVPNIDLPLLGKQSSTSGTLSKTTRCASRKKKISPRKAKTVASSIQQTTKHEFKLTKSKIGKRPTTRKSGAEAPESDVQQTNMKDSNSPDREEEQAATETKMDIGEKTPICDNRSFINAKKLLLGKKVQPSTTEATTAKPPPLEQPAGMENTKQLAESVEESENEVFDGMFNMLPLSLVEFYTTSAGDDRITREKTREESIESPTTVMDDFGFLPPLPLQMANSLYLEGETKWVNPADNVTANVVAAWTEFATNGGFARYS</sequence>
<feature type="compositionally biased region" description="Polar residues" evidence="1">
    <location>
        <begin position="131"/>
        <end position="145"/>
    </location>
</feature>
<name>A0A1Z5JN31_FISSO</name>
<dbReference type="EMBL" id="BDSP01000092">
    <property type="protein sequence ID" value="GAX15420.1"/>
    <property type="molecule type" value="Genomic_DNA"/>
</dbReference>
<feature type="compositionally biased region" description="Polar residues" evidence="1">
    <location>
        <begin position="196"/>
        <end position="205"/>
    </location>
</feature>
<accession>A0A1Z5JN31</accession>
<organism evidence="3 4">
    <name type="scientific">Fistulifera solaris</name>
    <name type="common">Oleaginous diatom</name>
    <dbReference type="NCBI Taxonomy" id="1519565"/>
    <lineage>
        <taxon>Eukaryota</taxon>
        <taxon>Sar</taxon>
        <taxon>Stramenopiles</taxon>
        <taxon>Ochrophyta</taxon>
        <taxon>Bacillariophyta</taxon>
        <taxon>Bacillariophyceae</taxon>
        <taxon>Bacillariophycidae</taxon>
        <taxon>Naviculales</taxon>
        <taxon>Naviculaceae</taxon>
        <taxon>Fistulifera</taxon>
    </lineage>
</organism>
<proteinExistence type="predicted"/>
<feature type="domain" description="DUF6824" evidence="2">
    <location>
        <begin position="31"/>
        <end position="115"/>
    </location>
</feature>
<evidence type="ECO:0000313" key="4">
    <source>
        <dbReference type="Proteomes" id="UP000198406"/>
    </source>
</evidence>
<feature type="compositionally biased region" description="Basic residues" evidence="1">
    <location>
        <begin position="146"/>
        <end position="158"/>
    </location>
</feature>
<evidence type="ECO:0000256" key="1">
    <source>
        <dbReference type="SAM" id="MobiDB-lite"/>
    </source>
</evidence>
<dbReference type="Proteomes" id="UP000198406">
    <property type="component" value="Unassembled WGS sequence"/>
</dbReference>
<dbReference type="OrthoDB" id="56229at2759"/>
<dbReference type="AlphaFoldDB" id="A0A1Z5JN31"/>
<keyword evidence="4" id="KW-1185">Reference proteome</keyword>
<comment type="caution">
    <text evidence="3">The sequence shown here is derived from an EMBL/GenBank/DDBJ whole genome shotgun (WGS) entry which is preliminary data.</text>
</comment>
<dbReference type="InParanoid" id="A0A1Z5JN31"/>
<dbReference type="InterPro" id="IPR049227">
    <property type="entry name" value="DUF6824"/>
</dbReference>
<gene>
    <name evidence="3" type="ORF">FisN_8Lh284</name>
</gene>
<feature type="compositionally biased region" description="Basic residues" evidence="1">
    <location>
        <begin position="175"/>
        <end position="185"/>
    </location>
</feature>
<dbReference type="Pfam" id="PF20710">
    <property type="entry name" value="DUF6824"/>
    <property type="match status" value="1"/>
</dbReference>
<feature type="region of interest" description="Disordered" evidence="1">
    <location>
        <begin position="247"/>
        <end position="270"/>
    </location>
</feature>